<dbReference type="Gene3D" id="6.10.340.10">
    <property type="match status" value="1"/>
</dbReference>
<keyword evidence="10" id="KW-1185">Reference proteome</keyword>
<dbReference type="PRINTS" id="PR00260">
    <property type="entry name" value="CHEMTRNSDUCR"/>
</dbReference>
<comment type="similarity">
    <text evidence="4">Belongs to the methyl-accepting chemotaxis (MCP) protein family.</text>
</comment>
<evidence type="ECO:0000256" key="2">
    <source>
        <dbReference type="ARBA" id="ARBA00022989"/>
    </source>
</evidence>
<keyword evidence="1 6" id="KW-0812">Transmembrane</keyword>
<name>A0A4V2F4M1_9ACTN</name>
<reference evidence="9 10" key="1">
    <citation type="submission" date="2019-02" db="EMBL/GenBank/DDBJ databases">
        <title>Genomic Encyclopedia of Type Strains, Phase IV (KMG-IV): sequencing the most valuable type-strain genomes for metagenomic binning, comparative biology and taxonomic classification.</title>
        <authorList>
            <person name="Goeker M."/>
        </authorList>
    </citation>
    <scope>NUCLEOTIDE SEQUENCE [LARGE SCALE GENOMIC DNA]</scope>
    <source>
        <strain evidence="9 10">DSM 45622</strain>
    </source>
</reference>
<gene>
    <name evidence="9" type="ORF">EV189_1573</name>
</gene>
<dbReference type="SMART" id="SM00283">
    <property type="entry name" value="MA"/>
    <property type="match status" value="1"/>
</dbReference>
<dbReference type="RefSeq" id="WP_130492353.1">
    <property type="nucleotide sequence ID" value="NZ_SGXD01000002.1"/>
</dbReference>
<feature type="transmembrane region" description="Helical" evidence="6">
    <location>
        <begin position="38"/>
        <end position="58"/>
    </location>
</feature>
<keyword evidence="2 6" id="KW-1133">Transmembrane helix</keyword>
<dbReference type="PROSITE" id="PS50885">
    <property type="entry name" value="HAMP"/>
    <property type="match status" value="1"/>
</dbReference>
<dbReference type="SUPFAM" id="SSF141371">
    <property type="entry name" value="PilZ domain-like"/>
    <property type="match status" value="1"/>
</dbReference>
<evidence type="ECO:0000259" key="8">
    <source>
        <dbReference type="PROSITE" id="PS50885"/>
    </source>
</evidence>
<dbReference type="EMBL" id="SGXD01000002">
    <property type="protein sequence ID" value="RZS89799.1"/>
    <property type="molecule type" value="Genomic_DNA"/>
</dbReference>
<dbReference type="GO" id="GO:0035438">
    <property type="term" value="F:cyclic-di-GMP binding"/>
    <property type="evidence" value="ECO:0007669"/>
    <property type="project" value="InterPro"/>
</dbReference>
<evidence type="ECO:0000313" key="10">
    <source>
        <dbReference type="Proteomes" id="UP000293638"/>
    </source>
</evidence>
<dbReference type="SUPFAM" id="SSF58104">
    <property type="entry name" value="Methyl-accepting chemotaxis protein (MCP) signaling domain"/>
    <property type="match status" value="1"/>
</dbReference>
<dbReference type="InterPro" id="IPR009875">
    <property type="entry name" value="PilZ_domain"/>
</dbReference>
<evidence type="ECO:0000259" key="7">
    <source>
        <dbReference type="PROSITE" id="PS50111"/>
    </source>
</evidence>
<keyword evidence="6" id="KW-0472">Membrane</keyword>
<dbReference type="Gene3D" id="2.40.10.220">
    <property type="entry name" value="predicted glycosyltransferase like domains"/>
    <property type="match status" value="1"/>
</dbReference>
<keyword evidence="3 5" id="KW-0807">Transducer</keyword>
<dbReference type="GO" id="GO:0004888">
    <property type="term" value="F:transmembrane signaling receptor activity"/>
    <property type="evidence" value="ECO:0007669"/>
    <property type="project" value="InterPro"/>
</dbReference>
<accession>A0A4V2F4M1</accession>
<dbReference type="SMART" id="SM00304">
    <property type="entry name" value="HAMP"/>
    <property type="match status" value="1"/>
</dbReference>
<protein>
    <submittedName>
        <fullName evidence="9">Methyl-accepting chemotaxis protein</fullName>
    </submittedName>
</protein>
<dbReference type="PANTHER" id="PTHR32089">
    <property type="entry name" value="METHYL-ACCEPTING CHEMOTAXIS PROTEIN MCPB"/>
    <property type="match status" value="1"/>
</dbReference>
<dbReference type="AlphaFoldDB" id="A0A4V2F4M1"/>
<dbReference type="Gene3D" id="1.10.287.950">
    <property type="entry name" value="Methyl-accepting chemotaxis protein"/>
    <property type="match status" value="1"/>
</dbReference>
<feature type="domain" description="HAMP" evidence="8">
    <location>
        <begin position="314"/>
        <end position="366"/>
    </location>
</feature>
<sequence length="694" mass="69983">MPRGSAAAAGGAAGAAAAAPWALRPALAVTSRLRLGGALAVLIAVLLVPGGIAAGSYAQAVGGQLSFAAQERAGVVVLRPALTALAADVRGDRVDLAPLQAQVAAHPELHLADELRAVSAALGAADAGSPAGRAAVADALVALVTETGNGSKLILDPDLDSFYVMDAEVVQLPRALAAAAAAAVPPSGAADAQVAARAVLAGTVAGAGGSLVSDAATAARSTSAAGLAERLTPLRTAGAAAAQVATATTAASGPQLQQAVRVLADDAVVTGGLAPLDALLATRERHLSSARDLRLGLTALSLLLAVWIAGAVRWRTGRDARAAVGAAAALAGGDLSEQPAPHGRDELASIVRSVDGARRTLVEQQRALRASATELERQQRTHYRDQRLAEQQARDRAQQVVDETSAVVLTELEGVVAQVGDVTQAASGIDDSVREVDEVARAVVAQAEHADELIRTLGESLHRVGSIAGLITGVADQTKMLALNATIEAVRAGAAGRGFAVVADEVKQLAATTASSTEEITSTVSALERDAQALSDAVAATGGCVKAVDAANTSLSGVAGEQGRLVDDLRRSLADAMERVRAMGALGESLERRSSARVPVADPGTLVVRGQGHPVRLLDISEGGARCLLPDGVHLAGDEPVELECALLDRTLRVRALAVRASADGEVGLRFAGHGADEAALISAYVADFLSPVA</sequence>
<organism evidence="9 10">
    <name type="scientific">Motilibacter rhizosphaerae</name>
    <dbReference type="NCBI Taxonomy" id="598652"/>
    <lineage>
        <taxon>Bacteria</taxon>
        <taxon>Bacillati</taxon>
        <taxon>Actinomycetota</taxon>
        <taxon>Actinomycetes</taxon>
        <taxon>Motilibacterales</taxon>
        <taxon>Motilibacteraceae</taxon>
        <taxon>Motilibacter</taxon>
    </lineage>
</organism>
<evidence type="ECO:0000256" key="1">
    <source>
        <dbReference type="ARBA" id="ARBA00022692"/>
    </source>
</evidence>
<dbReference type="GO" id="GO:0007165">
    <property type="term" value="P:signal transduction"/>
    <property type="evidence" value="ECO:0007669"/>
    <property type="project" value="UniProtKB-KW"/>
</dbReference>
<dbReference type="PANTHER" id="PTHR32089:SF120">
    <property type="entry name" value="METHYL-ACCEPTING CHEMOTAXIS PROTEIN TLPQ"/>
    <property type="match status" value="1"/>
</dbReference>
<dbReference type="Proteomes" id="UP000293638">
    <property type="component" value="Unassembled WGS sequence"/>
</dbReference>
<evidence type="ECO:0000256" key="3">
    <source>
        <dbReference type="ARBA" id="ARBA00023224"/>
    </source>
</evidence>
<evidence type="ECO:0000256" key="6">
    <source>
        <dbReference type="SAM" id="Phobius"/>
    </source>
</evidence>
<proteinExistence type="inferred from homology"/>
<dbReference type="InterPro" id="IPR003660">
    <property type="entry name" value="HAMP_dom"/>
</dbReference>
<dbReference type="GO" id="GO:0016020">
    <property type="term" value="C:membrane"/>
    <property type="evidence" value="ECO:0007669"/>
    <property type="project" value="InterPro"/>
</dbReference>
<evidence type="ECO:0000313" key="9">
    <source>
        <dbReference type="EMBL" id="RZS89799.1"/>
    </source>
</evidence>
<comment type="caution">
    <text evidence="9">The sequence shown here is derived from an EMBL/GenBank/DDBJ whole genome shotgun (WGS) entry which is preliminary data.</text>
</comment>
<dbReference type="OrthoDB" id="3285468at2"/>
<dbReference type="GO" id="GO:0006935">
    <property type="term" value="P:chemotaxis"/>
    <property type="evidence" value="ECO:0007669"/>
    <property type="project" value="InterPro"/>
</dbReference>
<evidence type="ECO:0000256" key="5">
    <source>
        <dbReference type="PROSITE-ProRule" id="PRU00284"/>
    </source>
</evidence>
<dbReference type="PROSITE" id="PS50111">
    <property type="entry name" value="CHEMOTAXIS_TRANSDUC_2"/>
    <property type="match status" value="1"/>
</dbReference>
<dbReference type="InterPro" id="IPR004089">
    <property type="entry name" value="MCPsignal_dom"/>
</dbReference>
<evidence type="ECO:0000256" key="4">
    <source>
        <dbReference type="ARBA" id="ARBA00029447"/>
    </source>
</evidence>
<dbReference type="Pfam" id="PF07238">
    <property type="entry name" value="PilZ"/>
    <property type="match status" value="1"/>
</dbReference>
<dbReference type="InterPro" id="IPR004090">
    <property type="entry name" value="Chemotax_Me-accpt_rcpt"/>
</dbReference>
<dbReference type="Pfam" id="PF00015">
    <property type="entry name" value="MCPsignal"/>
    <property type="match status" value="1"/>
</dbReference>
<feature type="domain" description="Methyl-accepting transducer" evidence="7">
    <location>
        <begin position="410"/>
        <end position="601"/>
    </location>
</feature>